<organism evidence="2 3">
    <name type="scientific">Mycoemilia scoparia</name>
    <dbReference type="NCBI Taxonomy" id="417184"/>
    <lineage>
        <taxon>Eukaryota</taxon>
        <taxon>Fungi</taxon>
        <taxon>Fungi incertae sedis</taxon>
        <taxon>Zoopagomycota</taxon>
        <taxon>Kickxellomycotina</taxon>
        <taxon>Kickxellomycetes</taxon>
        <taxon>Kickxellales</taxon>
        <taxon>Kickxellaceae</taxon>
        <taxon>Mycoemilia</taxon>
    </lineage>
</organism>
<dbReference type="Proteomes" id="UP001150538">
    <property type="component" value="Unassembled WGS sequence"/>
</dbReference>
<dbReference type="GO" id="GO:0005762">
    <property type="term" value="C:mitochondrial large ribosomal subunit"/>
    <property type="evidence" value="ECO:0007669"/>
    <property type="project" value="InterPro"/>
</dbReference>
<accession>A0A9W8A6U0</accession>
<dbReference type="InterPro" id="IPR040922">
    <property type="entry name" value="Ribosomal_mL59_dom"/>
</dbReference>
<name>A0A9W8A6U0_9FUNG</name>
<sequence>MATNRVFSAKLLKQIQSAHLAEEFTAQFKNGFWRSPKFSLRRQADMRKACLLNSIDPASIGLSEKTVSLKKTKKMNKPKGHKHQRNYMARQEEINQALQDMPTKIQTWKDDLAKEKAKLKPSLPF</sequence>
<dbReference type="Pfam" id="PF18126">
    <property type="entry name" value="Mitoc_mL59"/>
    <property type="match status" value="1"/>
</dbReference>
<dbReference type="PANTHER" id="PTHR28041:SF1">
    <property type="entry name" value="LARGE RIBOSOMAL SUBUNIT PROTEIN ML59"/>
    <property type="match status" value="1"/>
</dbReference>
<gene>
    <name evidence="2" type="ORF">H4219_001331</name>
</gene>
<comment type="caution">
    <text evidence="2">The sequence shown here is derived from an EMBL/GenBank/DDBJ whole genome shotgun (WGS) entry which is preliminary data.</text>
</comment>
<evidence type="ECO:0000313" key="2">
    <source>
        <dbReference type="EMBL" id="KAJ1920356.1"/>
    </source>
</evidence>
<dbReference type="OrthoDB" id="18529at2759"/>
<evidence type="ECO:0000259" key="1">
    <source>
        <dbReference type="Pfam" id="PF18126"/>
    </source>
</evidence>
<dbReference type="AlphaFoldDB" id="A0A9W8A6U0"/>
<dbReference type="GO" id="GO:0003735">
    <property type="term" value="F:structural constituent of ribosome"/>
    <property type="evidence" value="ECO:0007669"/>
    <property type="project" value="InterPro"/>
</dbReference>
<protein>
    <recommendedName>
        <fullName evidence="1">Large ribosomal subunit protein mL59 domain-containing protein</fullName>
    </recommendedName>
</protein>
<keyword evidence="3" id="KW-1185">Reference proteome</keyword>
<dbReference type="EMBL" id="JANBPU010000014">
    <property type="protein sequence ID" value="KAJ1920356.1"/>
    <property type="molecule type" value="Genomic_DNA"/>
</dbReference>
<evidence type="ECO:0000313" key="3">
    <source>
        <dbReference type="Proteomes" id="UP001150538"/>
    </source>
</evidence>
<feature type="domain" description="Large ribosomal subunit protein mL59" evidence="1">
    <location>
        <begin position="24"/>
        <end position="109"/>
    </location>
</feature>
<proteinExistence type="predicted"/>
<dbReference type="InterPro" id="IPR037507">
    <property type="entry name" value="Ribosomal_mL59"/>
</dbReference>
<reference evidence="2" key="1">
    <citation type="submission" date="2022-07" db="EMBL/GenBank/DDBJ databases">
        <title>Phylogenomic reconstructions and comparative analyses of Kickxellomycotina fungi.</title>
        <authorList>
            <person name="Reynolds N.K."/>
            <person name="Stajich J.E."/>
            <person name="Barry K."/>
            <person name="Grigoriev I.V."/>
            <person name="Crous P."/>
            <person name="Smith M.E."/>
        </authorList>
    </citation>
    <scope>NUCLEOTIDE SEQUENCE</scope>
    <source>
        <strain evidence="2">NBRC 100468</strain>
    </source>
</reference>
<dbReference type="PANTHER" id="PTHR28041">
    <property type="entry name" value="54S RIBOSOMAL PROTEIN L25, MITOCHONDRIAL"/>
    <property type="match status" value="1"/>
</dbReference>